<protein>
    <submittedName>
        <fullName evidence="2">Uncharacterized protein</fullName>
    </submittedName>
</protein>
<dbReference type="Proteomes" id="UP000285326">
    <property type="component" value="Unassembled WGS sequence"/>
</dbReference>
<evidence type="ECO:0000313" key="3">
    <source>
        <dbReference type="Proteomes" id="UP000285326"/>
    </source>
</evidence>
<sequence length="74" mass="8111">MGHESYSDKKAWSLPQENSHKHITSTNNKLLNSPKVDADGDIEMGGIHSAQIVRAVINSLNRTGKISNFKPPAK</sequence>
<evidence type="ECO:0000256" key="1">
    <source>
        <dbReference type="SAM" id="MobiDB-lite"/>
    </source>
</evidence>
<organism evidence="2 3">
    <name type="scientific">Golovinomyces cichoracearum</name>
    <dbReference type="NCBI Taxonomy" id="62708"/>
    <lineage>
        <taxon>Eukaryota</taxon>
        <taxon>Fungi</taxon>
        <taxon>Dikarya</taxon>
        <taxon>Ascomycota</taxon>
        <taxon>Pezizomycotina</taxon>
        <taxon>Leotiomycetes</taxon>
        <taxon>Erysiphales</taxon>
        <taxon>Erysiphaceae</taxon>
        <taxon>Golovinomyces</taxon>
    </lineage>
</organism>
<name>A0A420IV05_9PEZI</name>
<dbReference type="EMBL" id="MCBS01021207">
    <property type="protein sequence ID" value="RKF78370.1"/>
    <property type="molecule type" value="Genomic_DNA"/>
</dbReference>
<proteinExistence type="predicted"/>
<feature type="compositionally biased region" description="Basic and acidic residues" evidence="1">
    <location>
        <begin position="1"/>
        <end position="11"/>
    </location>
</feature>
<feature type="region of interest" description="Disordered" evidence="1">
    <location>
        <begin position="1"/>
        <end position="34"/>
    </location>
</feature>
<gene>
    <name evidence="2" type="ORF">GcM1_212062</name>
</gene>
<dbReference type="AlphaFoldDB" id="A0A420IV05"/>
<accession>A0A420IV05</accession>
<comment type="caution">
    <text evidence="2">The sequence shown here is derived from an EMBL/GenBank/DDBJ whole genome shotgun (WGS) entry which is preliminary data.</text>
</comment>
<evidence type="ECO:0000313" key="2">
    <source>
        <dbReference type="EMBL" id="RKF78370.1"/>
    </source>
</evidence>
<reference evidence="2 3" key="1">
    <citation type="journal article" date="2018" name="BMC Genomics">
        <title>Comparative genome analyses reveal sequence features reflecting distinct modes of host-adaptation between dicot and monocot powdery mildew.</title>
        <authorList>
            <person name="Wu Y."/>
            <person name="Ma X."/>
            <person name="Pan Z."/>
            <person name="Kale S.D."/>
            <person name="Song Y."/>
            <person name="King H."/>
            <person name="Zhang Q."/>
            <person name="Presley C."/>
            <person name="Deng X."/>
            <person name="Wei C.I."/>
            <person name="Xiao S."/>
        </authorList>
    </citation>
    <scope>NUCLEOTIDE SEQUENCE [LARGE SCALE GENOMIC DNA]</scope>
    <source>
        <strain evidence="2">UMSG1</strain>
    </source>
</reference>